<keyword evidence="3" id="KW-1185">Reference proteome</keyword>
<organism evidence="2 3">
    <name type="scientific">Pisum sativum</name>
    <name type="common">Garden pea</name>
    <name type="synonym">Lathyrus oleraceus</name>
    <dbReference type="NCBI Taxonomy" id="3888"/>
    <lineage>
        <taxon>Eukaryota</taxon>
        <taxon>Viridiplantae</taxon>
        <taxon>Streptophyta</taxon>
        <taxon>Embryophyta</taxon>
        <taxon>Tracheophyta</taxon>
        <taxon>Spermatophyta</taxon>
        <taxon>Magnoliopsida</taxon>
        <taxon>eudicotyledons</taxon>
        <taxon>Gunneridae</taxon>
        <taxon>Pentapetalae</taxon>
        <taxon>rosids</taxon>
        <taxon>fabids</taxon>
        <taxon>Fabales</taxon>
        <taxon>Fabaceae</taxon>
        <taxon>Papilionoideae</taxon>
        <taxon>50 kb inversion clade</taxon>
        <taxon>NPAAA clade</taxon>
        <taxon>Hologalegina</taxon>
        <taxon>IRL clade</taxon>
        <taxon>Fabeae</taxon>
        <taxon>Lathyrus</taxon>
    </lineage>
</organism>
<evidence type="ECO:0000259" key="1">
    <source>
        <dbReference type="Pfam" id="PF13087"/>
    </source>
</evidence>
<reference evidence="2 3" key="1">
    <citation type="journal article" date="2022" name="Nat. Genet.">
        <title>Improved pea reference genome and pan-genome highlight genomic features and evolutionary characteristics.</title>
        <authorList>
            <person name="Yang T."/>
            <person name="Liu R."/>
            <person name="Luo Y."/>
            <person name="Hu S."/>
            <person name="Wang D."/>
            <person name="Wang C."/>
            <person name="Pandey M.K."/>
            <person name="Ge S."/>
            <person name="Xu Q."/>
            <person name="Li N."/>
            <person name="Li G."/>
            <person name="Huang Y."/>
            <person name="Saxena R.K."/>
            <person name="Ji Y."/>
            <person name="Li M."/>
            <person name="Yan X."/>
            <person name="He Y."/>
            <person name="Liu Y."/>
            <person name="Wang X."/>
            <person name="Xiang C."/>
            <person name="Varshney R.K."/>
            <person name="Ding H."/>
            <person name="Gao S."/>
            <person name="Zong X."/>
        </authorList>
    </citation>
    <scope>NUCLEOTIDE SEQUENCE [LARGE SCALE GENOMIC DNA]</scope>
    <source>
        <strain evidence="2 3">cv. Zhongwan 6</strain>
    </source>
</reference>
<dbReference type="InterPro" id="IPR027417">
    <property type="entry name" value="P-loop_NTPase"/>
</dbReference>
<dbReference type="Gene3D" id="3.40.50.300">
    <property type="entry name" value="P-loop containing nucleotide triphosphate hydrolases"/>
    <property type="match status" value="1"/>
</dbReference>
<dbReference type="AlphaFoldDB" id="A0A9D4YK75"/>
<dbReference type="PANTHER" id="PTHR10887:SF522">
    <property type="entry name" value="P-LOOP CONTAINING NUCLEOSIDE TRIPHOSPHATE HYDROLASES SUPERFAMILY PROTEIN"/>
    <property type="match status" value="1"/>
</dbReference>
<proteinExistence type="predicted"/>
<dbReference type="InterPro" id="IPR045055">
    <property type="entry name" value="DNA2/NAM7-like"/>
</dbReference>
<evidence type="ECO:0000313" key="3">
    <source>
        <dbReference type="Proteomes" id="UP001058974"/>
    </source>
</evidence>
<protein>
    <recommendedName>
        <fullName evidence="1">DNA2/NAM7 helicase-like C-terminal domain-containing protein</fullName>
    </recommendedName>
</protein>
<dbReference type="Proteomes" id="UP001058974">
    <property type="component" value="Chromosome 1"/>
</dbReference>
<dbReference type="EMBL" id="JAMSHJ010000001">
    <property type="protein sequence ID" value="KAI5441058.1"/>
    <property type="molecule type" value="Genomic_DNA"/>
</dbReference>
<evidence type="ECO:0000313" key="2">
    <source>
        <dbReference type="EMBL" id="KAI5441058.1"/>
    </source>
</evidence>
<name>A0A9D4YK75_PEA</name>
<gene>
    <name evidence="2" type="ORF">KIW84_010497</name>
</gene>
<dbReference type="Gramene" id="Psat01G0049700-T1">
    <property type="protein sequence ID" value="KAI5441058.1"/>
    <property type="gene ID" value="KIW84_010497"/>
</dbReference>
<comment type="caution">
    <text evidence="2">The sequence shown here is derived from an EMBL/GenBank/DDBJ whole genome shotgun (WGS) entry which is preliminary data.</text>
</comment>
<feature type="domain" description="DNA2/NAM7 helicase-like C-terminal" evidence="1">
    <location>
        <begin position="80"/>
        <end position="140"/>
    </location>
</feature>
<dbReference type="Pfam" id="PF13087">
    <property type="entry name" value="AAA_12"/>
    <property type="match status" value="1"/>
</dbReference>
<dbReference type="InterPro" id="IPR041679">
    <property type="entry name" value="DNA2/NAM7-like_C"/>
</dbReference>
<dbReference type="PANTHER" id="PTHR10887">
    <property type="entry name" value="DNA2/NAM7 HELICASE FAMILY"/>
    <property type="match status" value="1"/>
</dbReference>
<sequence length="160" mass="18148">MESLEHDTYGLGDIVLFGNGKRMKLDSYPGLDDIFLDYRVKNLMQCFAPLTGWKHTLESLSQFLHDPKKQYFSEFNHKTLEEFYTSVLDTGFSVSVRSIDSFQGGEEDIIIMSTVRANGSGKVGFLSNRPRTNVAMTRARLIRKPTQNANIIINVMFVVA</sequence>
<accession>A0A9D4YK75</accession>